<evidence type="ECO:0000313" key="4">
    <source>
        <dbReference type="Proteomes" id="UP000676169"/>
    </source>
</evidence>
<dbReference type="Gene3D" id="1.25.40.10">
    <property type="entry name" value="Tetratricopeptide repeat domain"/>
    <property type="match status" value="5"/>
</dbReference>
<dbReference type="PANTHER" id="PTHR12558">
    <property type="entry name" value="CELL DIVISION CYCLE 16,23,27"/>
    <property type="match status" value="1"/>
</dbReference>
<feature type="region of interest" description="Disordered" evidence="1">
    <location>
        <begin position="777"/>
        <end position="803"/>
    </location>
</feature>
<name>A0A975PGN7_9BACT</name>
<feature type="signal peptide" evidence="2">
    <location>
        <begin position="1"/>
        <end position="17"/>
    </location>
</feature>
<feature type="chain" id="PRO_5037906748" evidence="2">
    <location>
        <begin position="18"/>
        <end position="803"/>
    </location>
</feature>
<dbReference type="EMBL" id="CP073100">
    <property type="protein sequence ID" value="QUE52914.1"/>
    <property type="molecule type" value="Genomic_DNA"/>
</dbReference>
<dbReference type="KEGG" id="lamb:KBB96_08480"/>
<dbReference type="InterPro" id="IPR019734">
    <property type="entry name" value="TPR_rpt"/>
</dbReference>
<evidence type="ECO:0000256" key="2">
    <source>
        <dbReference type="SAM" id="SignalP"/>
    </source>
</evidence>
<dbReference type="Pfam" id="PF13432">
    <property type="entry name" value="TPR_16"/>
    <property type="match status" value="1"/>
</dbReference>
<keyword evidence="4" id="KW-1185">Reference proteome</keyword>
<gene>
    <name evidence="3" type="ORF">KBB96_08480</name>
</gene>
<accession>A0A975PGN7</accession>
<dbReference type="SMART" id="SM00028">
    <property type="entry name" value="TPR"/>
    <property type="match status" value="8"/>
</dbReference>
<evidence type="ECO:0000313" key="3">
    <source>
        <dbReference type="EMBL" id="QUE52914.1"/>
    </source>
</evidence>
<dbReference type="Pfam" id="PF13174">
    <property type="entry name" value="TPR_6"/>
    <property type="match status" value="3"/>
</dbReference>
<dbReference type="PANTHER" id="PTHR12558:SF13">
    <property type="entry name" value="CELL DIVISION CYCLE PROTEIN 27 HOMOLOG"/>
    <property type="match status" value="1"/>
</dbReference>
<evidence type="ECO:0000256" key="1">
    <source>
        <dbReference type="SAM" id="MobiDB-lite"/>
    </source>
</evidence>
<dbReference type="InterPro" id="IPR011990">
    <property type="entry name" value="TPR-like_helical_dom_sf"/>
</dbReference>
<reference evidence="3" key="1">
    <citation type="submission" date="2021-04" db="EMBL/GenBank/DDBJ databases">
        <title>Luteolibacter sp. 32A isolated from the skin of an Anderson's salamander (Ambystoma andersonii).</title>
        <authorList>
            <person name="Spergser J."/>
            <person name="Busse H.-J."/>
        </authorList>
    </citation>
    <scope>NUCLEOTIDE SEQUENCE</scope>
    <source>
        <strain evidence="3">32A</strain>
    </source>
</reference>
<proteinExistence type="predicted"/>
<keyword evidence="2" id="KW-0732">Signal</keyword>
<dbReference type="SUPFAM" id="SSF48452">
    <property type="entry name" value="TPR-like"/>
    <property type="match status" value="4"/>
</dbReference>
<organism evidence="3 4">
    <name type="scientific">Luteolibacter ambystomatis</name>
    <dbReference type="NCBI Taxonomy" id="2824561"/>
    <lineage>
        <taxon>Bacteria</taxon>
        <taxon>Pseudomonadati</taxon>
        <taxon>Verrucomicrobiota</taxon>
        <taxon>Verrucomicrobiia</taxon>
        <taxon>Verrucomicrobiales</taxon>
        <taxon>Verrucomicrobiaceae</taxon>
        <taxon>Luteolibacter</taxon>
    </lineage>
</organism>
<dbReference type="AlphaFoldDB" id="A0A975PGN7"/>
<protein>
    <submittedName>
        <fullName evidence="3">Tetratricopeptide repeat protein</fullName>
    </submittedName>
</protein>
<dbReference type="RefSeq" id="WP_211634258.1">
    <property type="nucleotide sequence ID" value="NZ_CP073100.1"/>
</dbReference>
<sequence>MKHTLAFLLLAAAPLTAQVPQAQPVDPALQADPGNDMFQRGKNLYDQAQATGSQEAKIEMLQRAAAIFSDYLTQFPNHANTEPAWLYMGQSLYLSGKVDEGKRAFQTLINRFNKGPWVGAAAYTLAIDAFNKRDYQTSAPLFQKYGDNANRPEDSARGYYYAAESFRGQNQDRQAGDLYRKVINATAGGVHVPLAKLGLGNLLLKGNKHEEALPLFEAVVTSEATPQARGEAALKAALAAAKLKKPELADKYLKLIAITPGMEKFRPDALSLLMETAMADKDYPGVLDAYRKSGLEAADAIEAPPDQKASYDEKKAMRLLLAGRANFQLKKTSEALRLFRQVESSISPQSELAYQAAYYRILCFYAIDGEHLPDQVDAFVQIYRKSRGNDKNLHTALLMKAETLFNRSDYTKAASTYAEIDASLINDSNRPGLLFNRGWCLAEAGDPQGAVKSLTKFISDYPKDSRINKAMAKRASSYVQAGEGAKAIDDFDKLANSGDEEYARLAWAESARMRRDENNLPDMIVRYKGLLAKGGTLTSKLDAEANFYIGWGLVKTNAAKDSIPYLEKARSLQPETFGKHAGLLLALGYFASQNLDKLTEEIDLAIEKQYAKELPDQALEWAGMQAYYANKFAASARFLDRISNPDEPRETSKGIWRYLGKARYETGKYEDALKATLNVLAVEEDPALKADALLDKGRELFALKRDAEAQATHDEATKMHVEGRTGAGLRMLSGDLKMRAGKAEEATHDYQYVVLWVEDRDLKPLALWKLARALEKKGDTAEAEKYSSQLKKEFPNWEAPKEG</sequence>
<dbReference type="Proteomes" id="UP000676169">
    <property type="component" value="Chromosome"/>
</dbReference>